<accession>A0AAV2TUI5</accession>
<dbReference type="GO" id="GO:0034727">
    <property type="term" value="P:piecemeal microautophagy of the nucleus"/>
    <property type="evidence" value="ECO:0007669"/>
    <property type="project" value="TreeGrafter"/>
</dbReference>
<dbReference type="GO" id="GO:0019776">
    <property type="term" value="F:Atg8-family ligase activity"/>
    <property type="evidence" value="ECO:0007669"/>
    <property type="project" value="TreeGrafter"/>
</dbReference>
<evidence type="ECO:0000256" key="4">
    <source>
        <dbReference type="ARBA" id="ARBA00022843"/>
    </source>
</evidence>
<evidence type="ECO:0000256" key="6">
    <source>
        <dbReference type="RuleBase" id="RU361202"/>
    </source>
</evidence>
<evidence type="ECO:0000256" key="5">
    <source>
        <dbReference type="ARBA" id="ARBA00023006"/>
    </source>
</evidence>
<dbReference type="Gene3D" id="1.10.246.190">
    <property type="entry name" value="Autophagy protein Apg5, helix rich domain"/>
    <property type="match status" value="1"/>
</dbReference>
<evidence type="ECO:0000313" key="11">
    <source>
        <dbReference type="EMBL" id="CAL5139950.1"/>
    </source>
</evidence>
<dbReference type="AlphaFoldDB" id="A0AAV2TUI5"/>
<evidence type="ECO:0000256" key="7">
    <source>
        <dbReference type="SAM" id="MobiDB-lite"/>
    </source>
</evidence>
<feature type="domain" description="Autophagy protein ATG5 UblA" evidence="10">
    <location>
        <begin position="102"/>
        <end position="147"/>
    </location>
</feature>
<dbReference type="EMBL" id="CAXLJL010000678">
    <property type="protein sequence ID" value="CAL5139950.1"/>
    <property type="molecule type" value="Genomic_DNA"/>
</dbReference>
<reference evidence="11" key="1">
    <citation type="submission" date="2024-06" db="EMBL/GenBank/DDBJ databases">
        <authorList>
            <person name="Liu X."/>
            <person name="Lenzi L."/>
            <person name="Haldenby T S."/>
            <person name="Uol C."/>
        </authorList>
    </citation>
    <scope>NUCLEOTIDE SEQUENCE</scope>
</reference>
<keyword evidence="4 6" id="KW-0832">Ubl conjugation</keyword>
<comment type="similarity">
    <text evidence="2 6">Belongs to the ATG5 family.</text>
</comment>
<dbReference type="Pfam" id="PF04106">
    <property type="entry name" value="ATG5_UblB"/>
    <property type="match status" value="1"/>
</dbReference>
<dbReference type="InterPro" id="IPR048940">
    <property type="entry name" value="ATG5_HBR"/>
</dbReference>
<comment type="function">
    <text evidence="6">Involved in autophagic vesicle formation.</text>
</comment>
<dbReference type="GO" id="GO:0061908">
    <property type="term" value="C:phagophore"/>
    <property type="evidence" value="ECO:0007669"/>
    <property type="project" value="TreeGrafter"/>
</dbReference>
<dbReference type="InterPro" id="IPR048318">
    <property type="entry name" value="ATG5_UblB"/>
</dbReference>
<dbReference type="Gene3D" id="3.10.20.620">
    <property type="match status" value="1"/>
</dbReference>
<keyword evidence="6" id="KW-0472">Membrane</keyword>
<dbReference type="GO" id="GO:0044233">
    <property type="term" value="C:mitochondria-associated endoplasmic reticulum membrane contact site"/>
    <property type="evidence" value="ECO:0007669"/>
    <property type="project" value="TreeGrafter"/>
</dbReference>
<comment type="subunit">
    <text evidence="6">Conjugated with ATG12.</text>
</comment>
<keyword evidence="5 6" id="KW-0072">Autophagy</keyword>
<feature type="domain" description="Autophagy protein ATG5 UblA" evidence="10">
    <location>
        <begin position="11"/>
        <end position="64"/>
    </location>
</feature>
<dbReference type="GO" id="GO:0007033">
    <property type="term" value="P:vacuole organization"/>
    <property type="evidence" value="ECO:0007669"/>
    <property type="project" value="UniProtKB-ARBA"/>
</dbReference>
<protein>
    <recommendedName>
        <fullName evidence="6">Autophagy protein 5</fullName>
    </recommendedName>
</protein>
<proteinExistence type="inferred from homology"/>
<dbReference type="PANTHER" id="PTHR13040:SF2">
    <property type="entry name" value="AUTOPHAGY PROTEIN 5"/>
    <property type="match status" value="1"/>
</dbReference>
<sequence length="394" mass="44606">MTEDILVAKRIWDGKIPICFTLAQEELSSEDRVPSPFYILAPRLSYLPLVAERIVRNLVEFTEFAPKQSDGSGKDAVKTTEIGQEPEQMTFAQSSNHQHAGARHIQAEQRVWFEHDHQPLKWHHPIGLLFDLYSDGFVLPWHIVIHFNNYPTDMLLSPPVNRQSLECYFISTLKEADALKHRSQVMNLMQPRDQSQLWAGVLNYQFEQFWAVNRRLMDPVTRGTSGSDGGCSTGGDTDPPTHRSESSNSLALEVNSVQSEGDVVPASERRPNTPASSTKGFRYIPCRLYLASRKPGESCRGYIQKRIKPYAEDGTPTSLLLAVSQLLTPGCIDDTDIDSVKELELPDHIFILHGICVPRTTPLQWMSEQMSYADNFLHIVAWPRCRPHRCCCCA</sequence>
<dbReference type="InterPro" id="IPR042526">
    <property type="entry name" value="Atg5_HR"/>
</dbReference>
<dbReference type="InterPro" id="IPR042527">
    <property type="entry name" value="Atg5_UblA_dom_sf"/>
</dbReference>
<evidence type="ECO:0000256" key="2">
    <source>
        <dbReference type="ARBA" id="ARBA00006910"/>
    </source>
</evidence>
<organism evidence="11 12">
    <name type="scientific">Calicophoron daubneyi</name>
    <name type="common">Rumen fluke</name>
    <name type="synonym">Paramphistomum daubneyi</name>
    <dbReference type="NCBI Taxonomy" id="300641"/>
    <lineage>
        <taxon>Eukaryota</taxon>
        <taxon>Metazoa</taxon>
        <taxon>Spiralia</taxon>
        <taxon>Lophotrochozoa</taxon>
        <taxon>Platyhelminthes</taxon>
        <taxon>Trematoda</taxon>
        <taxon>Digenea</taxon>
        <taxon>Plagiorchiida</taxon>
        <taxon>Pronocephalata</taxon>
        <taxon>Paramphistomoidea</taxon>
        <taxon>Paramphistomidae</taxon>
        <taxon>Calicophoron</taxon>
    </lineage>
</organism>
<dbReference type="Pfam" id="PF20638">
    <property type="entry name" value="ATG5_UblA"/>
    <property type="match status" value="2"/>
</dbReference>
<dbReference type="GO" id="GO:0006995">
    <property type="term" value="P:cellular response to nitrogen starvation"/>
    <property type="evidence" value="ECO:0007669"/>
    <property type="project" value="TreeGrafter"/>
</dbReference>
<dbReference type="GO" id="GO:0034274">
    <property type="term" value="C:Atg12-Atg5-Atg16 complex"/>
    <property type="evidence" value="ECO:0007669"/>
    <property type="project" value="TreeGrafter"/>
</dbReference>
<evidence type="ECO:0000256" key="1">
    <source>
        <dbReference type="ARBA" id="ARBA00004623"/>
    </source>
</evidence>
<comment type="caution">
    <text evidence="11">The sequence shown here is derived from an EMBL/GenBank/DDBJ whole genome shotgun (WGS) entry which is preliminary data.</text>
</comment>
<feature type="region of interest" description="Disordered" evidence="7">
    <location>
        <begin position="221"/>
        <end position="277"/>
    </location>
</feature>
<dbReference type="Gene3D" id="3.10.20.90">
    <property type="entry name" value="Phosphatidylinositol 3-kinase Catalytic Subunit, Chain A, domain 1"/>
    <property type="match status" value="1"/>
</dbReference>
<feature type="domain" description="Autophagy protein ATG5 UblB" evidence="8">
    <location>
        <begin position="283"/>
        <end position="380"/>
    </location>
</feature>
<dbReference type="Pfam" id="PF20637">
    <property type="entry name" value="ATG5_HBR"/>
    <property type="match status" value="1"/>
</dbReference>
<evidence type="ECO:0000259" key="8">
    <source>
        <dbReference type="Pfam" id="PF04106"/>
    </source>
</evidence>
<gene>
    <name evidence="11" type="ORF">CDAUBV1_LOCUS15135</name>
</gene>
<dbReference type="GO" id="GO:0000422">
    <property type="term" value="P:autophagy of mitochondrion"/>
    <property type="evidence" value="ECO:0007669"/>
    <property type="project" value="TreeGrafter"/>
</dbReference>
<keyword evidence="3 6" id="KW-1017">Isopeptide bond</keyword>
<dbReference type="PANTHER" id="PTHR13040">
    <property type="entry name" value="AUTOPHAGY PROTEIN 5"/>
    <property type="match status" value="1"/>
</dbReference>
<feature type="compositionally biased region" description="Polar residues" evidence="7">
    <location>
        <begin position="246"/>
        <end position="259"/>
    </location>
</feature>
<evidence type="ECO:0000256" key="3">
    <source>
        <dbReference type="ARBA" id="ARBA00022499"/>
    </source>
</evidence>
<name>A0AAV2TUI5_CALDB</name>
<evidence type="ECO:0000259" key="10">
    <source>
        <dbReference type="Pfam" id="PF20638"/>
    </source>
</evidence>
<comment type="subcellular location">
    <subcellularLocation>
        <location evidence="1 6">Preautophagosomal structure membrane</location>
        <topology evidence="1 6">Peripheral membrane protein</topology>
    </subcellularLocation>
</comment>
<dbReference type="GO" id="GO:0005776">
    <property type="term" value="C:autophagosome"/>
    <property type="evidence" value="ECO:0007669"/>
    <property type="project" value="TreeGrafter"/>
</dbReference>
<evidence type="ECO:0000259" key="9">
    <source>
        <dbReference type="Pfam" id="PF20637"/>
    </source>
</evidence>
<feature type="domain" description="Autophagy protein ATG5 alpha-helical bundle region" evidence="9">
    <location>
        <begin position="163"/>
        <end position="218"/>
    </location>
</feature>
<evidence type="ECO:0000313" key="12">
    <source>
        <dbReference type="Proteomes" id="UP001497525"/>
    </source>
</evidence>
<dbReference type="Proteomes" id="UP001497525">
    <property type="component" value="Unassembled WGS sequence"/>
</dbReference>
<dbReference type="InterPro" id="IPR048939">
    <property type="entry name" value="ATG5_UblA"/>
</dbReference>
<dbReference type="InterPro" id="IPR007239">
    <property type="entry name" value="Atg5"/>
</dbReference>
<dbReference type="GO" id="GO:0034045">
    <property type="term" value="C:phagophore assembly site membrane"/>
    <property type="evidence" value="ECO:0007669"/>
    <property type="project" value="UniProtKB-SubCell"/>
</dbReference>